<name>A0A0N5AAW0_9BILA</name>
<evidence type="ECO:0000313" key="1">
    <source>
        <dbReference type="Proteomes" id="UP000046393"/>
    </source>
</evidence>
<reference evidence="2" key="1">
    <citation type="submission" date="2017-02" db="UniProtKB">
        <authorList>
            <consortium name="WormBaseParasite"/>
        </authorList>
    </citation>
    <scope>IDENTIFICATION</scope>
</reference>
<accession>A0A0N5AAW0</accession>
<protein>
    <submittedName>
        <fullName evidence="2">Transposase</fullName>
    </submittedName>
</protein>
<dbReference type="Proteomes" id="UP000046393">
    <property type="component" value="Unplaced"/>
</dbReference>
<dbReference type="WBParaSite" id="SMUV_0000128601-mRNA-1">
    <property type="protein sequence ID" value="SMUV_0000128601-mRNA-1"/>
    <property type="gene ID" value="SMUV_0000128601"/>
</dbReference>
<organism evidence="1 2">
    <name type="scientific">Syphacia muris</name>
    <dbReference type="NCBI Taxonomy" id="451379"/>
    <lineage>
        <taxon>Eukaryota</taxon>
        <taxon>Metazoa</taxon>
        <taxon>Ecdysozoa</taxon>
        <taxon>Nematoda</taxon>
        <taxon>Chromadorea</taxon>
        <taxon>Rhabditida</taxon>
        <taxon>Spirurina</taxon>
        <taxon>Oxyuridomorpha</taxon>
        <taxon>Oxyuroidea</taxon>
        <taxon>Oxyuridae</taxon>
        <taxon>Syphacia</taxon>
    </lineage>
</organism>
<dbReference type="AlphaFoldDB" id="A0A0N5AAW0"/>
<sequence>MLYLYCCEILGVNKKHRRIATYLDDDDIKEAVCIRYSSIICIDDLASDVIFDGSSGLSELKPQVRISCPNGFS</sequence>
<keyword evidence="1" id="KW-1185">Reference proteome</keyword>
<evidence type="ECO:0000313" key="2">
    <source>
        <dbReference type="WBParaSite" id="SMUV_0000128601-mRNA-1"/>
    </source>
</evidence>
<proteinExistence type="predicted"/>